<dbReference type="Proteomes" id="UP000184171">
    <property type="component" value="Unassembled WGS sequence"/>
</dbReference>
<accession>A0A1M6FED4</accession>
<evidence type="ECO:0000256" key="2">
    <source>
        <dbReference type="ARBA" id="ARBA00023136"/>
    </source>
</evidence>
<dbReference type="RefSeq" id="WP_072906865.1">
    <property type="nucleotide sequence ID" value="NZ_FQZT01000003.1"/>
</dbReference>
<gene>
    <name evidence="6" type="ORF">SAMN02745165_01258</name>
</gene>
<dbReference type="InterPro" id="IPR006664">
    <property type="entry name" value="OMP_bac"/>
</dbReference>
<dbReference type="GO" id="GO:0009279">
    <property type="term" value="C:cell outer membrane"/>
    <property type="evidence" value="ECO:0007669"/>
    <property type="project" value="UniProtKB-SubCell"/>
</dbReference>
<dbReference type="STRING" id="1122189.SAMN02745165_01258"/>
<evidence type="ECO:0000256" key="3">
    <source>
        <dbReference type="ARBA" id="ARBA00023237"/>
    </source>
</evidence>
<dbReference type="CDD" id="cd07185">
    <property type="entry name" value="OmpA_C-like"/>
    <property type="match status" value="1"/>
</dbReference>
<dbReference type="EMBL" id="FQZT01000003">
    <property type="protein sequence ID" value="SHI96013.1"/>
    <property type="molecule type" value="Genomic_DNA"/>
</dbReference>
<dbReference type="InterPro" id="IPR006665">
    <property type="entry name" value="OmpA-like"/>
</dbReference>
<keyword evidence="7" id="KW-1185">Reference proteome</keyword>
<keyword evidence="3" id="KW-0998">Cell outer membrane</keyword>
<dbReference type="PRINTS" id="PR01021">
    <property type="entry name" value="OMPADOMAIN"/>
</dbReference>
<dbReference type="PROSITE" id="PS51123">
    <property type="entry name" value="OMPA_2"/>
    <property type="match status" value="1"/>
</dbReference>
<keyword evidence="2 4" id="KW-0472">Membrane</keyword>
<dbReference type="InterPro" id="IPR050330">
    <property type="entry name" value="Bact_OuterMem_StrucFunc"/>
</dbReference>
<evidence type="ECO:0000256" key="4">
    <source>
        <dbReference type="PROSITE-ProRule" id="PRU00473"/>
    </source>
</evidence>
<dbReference type="OrthoDB" id="9805566at2"/>
<dbReference type="PANTHER" id="PTHR30329">
    <property type="entry name" value="STATOR ELEMENT OF FLAGELLAR MOTOR COMPLEX"/>
    <property type="match status" value="1"/>
</dbReference>
<dbReference type="AlphaFoldDB" id="A0A1M6FED4"/>
<name>A0A1M6FED4_MALRU</name>
<evidence type="ECO:0000259" key="5">
    <source>
        <dbReference type="PROSITE" id="PS51123"/>
    </source>
</evidence>
<dbReference type="PANTHER" id="PTHR30329:SF21">
    <property type="entry name" value="LIPOPROTEIN YIAD-RELATED"/>
    <property type="match status" value="1"/>
</dbReference>
<evidence type="ECO:0000256" key="1">
    <source>
        <dbReference type="ARBA" id="ARBA00004442"/>
    </source>
</evidence>
<dbReference type="Pfam" id="PF00691">
    <property type="entry name" value="OmpA"/>
    <property type="match status" value="1"/>
</dbReference>
<organism evidence="6 7">
    <name type="scientific">Malonomonas rubra DSM 5091</name>
    <dbReference type="NCBI Taxonomy" id="1122189"/>
    <lineage>
        <taxon>Bacteria</taxon>
        <taxon>Pseudomonadati</taxon>
        <taxon>Thermodesulfobacteriota</taxon>
        <taxon>Desulfuromonadia</taxon>
        <taxon>Desulfuromonadales</taxon>
        <taxon>Geopsychrobacteraceae</taxon>
        <taxon>Malonomonas</taxon>
    </lineage>
</organism>
<comment type="subcellular location">
    <subcellularLocation>
        <location evidence="1">Cell outer membrane</location>
    </subcellularLocation>
</comment>
<dbReference type="SUPFAM" id="SSF103088">
    <property type="entry name" value="OmpA-like"/>
    <property type="match status" value="1"/>
</dbReference>
<evidence type="ECO:0000313" key="6">
    <source>
        <dbReference type="EMBL" id="SHI96013.1"/>
    </source>
</evidence>
<evidence type="ECO:0000313" key="7">
    <source>
        <dbReference type="Proteomes" id="UP000184171"/>
    </source>
</evidence>
<feature type="domain" description="OmpA-like" evidence="5">
    <location>
        <begin position="85"/>
        <end position="199"/>
    </location>
</feature>
<sequence length="199" mass="21149">MGAAPLVLFAVFVAGILLDSGQQSEVVLLPDADGSVGKVEVVTEKGVALLEEAGQMTVVSGASAPSAPVIVSREDIEQKYAQVLAVEPEAPARFLLYFEQGSTNLTSASEGLLTQIVNEVAERNANSLGIYGHSDRTGSDEYNLRLSLQRAEAVRDLLQERGVDVKAIDLDSHGEGNPLIPTADGVAEPRNRRVEVIVR</sequence>
<protein>
    <submittedName>
        <fullName evidence="6">Outer membrane protein OmpA</fullName>
    </submittedName>
</protein>
<dbReference type="InterPro" id="IPR036737">
    <property type="entry name" value="OmpA-like_sf"/>
</dbReference>
<reference evidence="6 7" key="1">
    <citation type="submission" date="2016-11" db="EMBL/GenBank/DDBJ databases">
        <authorList>
            <person name="Jaros S."/>
            <person name="Januszkiewicz K."/>
            <person name="Wedrychowicz H."/>
        </authorList>
    </citation>
    <scope>NUCLEOTIDE SEQUENCE [LARGE SCALE GENOMIC DNA]</scope>
    <source>
        <strain evidence="6 7">DSM 5091</strain>
    </source>
</reference>
<dbReference type="Gene3D" id="3.30.1330.60">
    <property type="entry name" value="OmpA-like domain"/>
    <property type="match status" value="1"/>
</dbReference>
<proteinExistence type="predicted"/>